<reference evidence="1" key="1">
    <citation type="journal article" date="2020" name="Nature">
        <title>Giant virus diversity and host interactions through global metagenomics.</title>
        <authorList>
            <person name="Schulz F."/>
            <person name="Roux S."/>
            <person name="Paez-Espino D."/>
            <person name="Jungbluth S."/>
            <person name="Walsh D.A."/>
            <person name="Denef V.J."/>
            <person name="McMahon K.D."/>
            <person name="Konstantinidis K.T."/>
            <person name="Eloe-Fadrosh E.A."/>
            <person name="Kyrpides N.C."/>
            <person name="Woyke T."/>
        </authorList>
    </citation>
    <scope>NUCLEOTIDE SEQUENCE</scope>
    <source>
        <strain evidence="1">GVMAG-M-3300023179-82</strain>
    </source>
</reference>
<proteinExistence type="predicted"/>
<sequence length="35" mass="4247">MPHNKSITKMLYMGNFFIFNKKHIYIFNMNIAILL</sequence>
<accession>A0A6C0H9A0</accession>
<evidence type="ECO:0000313" key="1">
    <source>
        <dbReference type="EMBL" id="QHT76573.1"/>
    </source>
</evidence>
<protein>
    <submittedName>
        <fullName evidence="1">Uncharacterized protein</fullName>
    </submittedName>
</protein>
<dbReference type="AlphaFoldDB" id="A0A6C0H9A0"/>
<name>A0A6C0H9A0_9ZZZZ</name>
<organism evidence="1">
    <name type="scientific">viral metagenome</name>
    <dbReference type="NCBI Taxonomy" id="1070528"/>
    <lineage>
        <taxon>unclassified sequences</taxon>
        <taxon>metagenomes</taxon>
        <taxon>organismal metagenomes</taxon>
    </lineage>
</organism>
<dbReference type="EMBL" id="MN739898">
    <property type="protein sequence ID" value="QHT76573.1"/>
    <property type="molecule type" value="Genomic_DNA"/>
</dbReference>